<name>A0A369LSK1_9ACTN</name>
<sequence>MEGSKLDGYLSRGEGLSLEFKRCGNQPGADTFETICSFANRQGGSILLGVLDDGAVEGIDARAVSAIERNIVNVVNNPDLFNVPPAIEFERITFGGGGGLIVLRIWVPMGPMVFRFRGTVYDRAADADIRVKSDAQINALYLRKQNYYTERRVYPWVTEQDLRLDLIPRVKSMILVNRMNHPWLSLEVDELFRSSRLYSRDPETGKEGFTVAAIMLFGKDDLILDVSPAYRTDAVLRRESVDRYDDRLVVKTNLLEAYDLLVGFCEKWLPDSFALEGMQRVSARDVIVRELVSNALIHRKFISPYIAKLVIDEEGIRTKNASRSLYSGPLTPDNLDPTPKNPIIANFFSQIGRAEELGSGTRNIFKYSRLYSGQDPELEDGDFFKAFVPVPGASGRPRNAAGYESGTESVVMAMLAERDSVTASEVARFTNASARTVRRRLGAMVEKGVLVTTAGGRSTSYRLP</sequence>
<dbReference type="InterPro" id="IPR038461">
    <property type="entry name" value="Schlafen_AlbA_2_dom_sf"/>
</dbReference>
<gene>
    <name evidence="4" type="ORF">C1877_14755</name>
</gene>
<dbReference type="PANTHER" id="PTHR30595">
    <property type="entry name" value="GLPR-RELATED TRANSCRIPTIONAL REPRESSOR"/>
    <property type="match status" value="1"/>
</dbReference>
<dbReference type="Gene3D" id="3.30.950.30">
    <property type="entry name" value="Schlafen, AAA domain"/>
    <property type="match status" value="1"/>
</dbReference>
<evidence type="ECO:0000259" key="3">
    <source>
        <dbReference type="PROSITE" id="PS51000"/>
    </source>
</evidence>
<organism evidence="4 5">
    <name type="scientific">Gordonibacter pamelaeae</name>
    <dbReference type="NCBI Taxonomy" id="471189"/>
    <lineage>
        <taxon>Bacteria</taxon>
        <taxon>Bacillati</taxon>
        <taxon>Actinomycetota</taxon>
        <taxon>Coriobacteriia</taxon>
        <taxon>Eggerthellales</taxon>
        <taxon>Eggerthellaceae</taxon>
        <taxon>Gordonibacter</taxon>
    </lineage>
</organism>
<dbReference type="Pfam" id="PF04326">
    <property type="entry name" value="SLFN_AlbA_2"/>
    <property type="match status" value="1"/>
</dbReference>
<reference evidence="4 5" key="1">
    <citation type="journal article" date="2018" name="Elife">
        <title>Discovery and characterization of a prevalent human gut bacterial enzyme sufficient for the inactivation of a family of plant toxins.</title>
        <authorList>
            <person name="Koppel N."/>
            <person name="Bisanz J.E."/>
            <person name="Pandelia M.E."/>
            <person name="Turnbaugh P.J."/>
            <person name="Balskus E.P."/>
        </authorList>
    </citation>
    <scope>NUCLEOTIDE SEQUENCE [LARGE SCALE GENOMIC DNA]</scope>
    <source>
        <strain evidence="4 5">3C</strain>
    </source>
</reference>
<proteinExistence type="predicted"/>
<dbReference type="InterPro" id="IPR036388">
    <property type="entry name" value="WH-like_DNA-bd_sf"/>
</dbReference>
<evidence type="ECO:0000256" key="1">
    <source>
        <dbReference type="ARBA" id="ARBA00023015"/>
    </source>
</evidence>
<dbReference type="GO" id="GO:0003700">
    <property type="term" value="F:DNA-binding transcription factor activity"/>
    <property type="evidence" value="ECO:0007669"/>
    <property type="project" value="InterPro"/>
</dbReference>
<dbReference type="CDD" id="cd00090">
    <property type="entry name" value="HTH_ARSR"/>
    <property type="match status" value="1"/>
</dbReference>
<protein>
    <submittedName>
        <fullName evidence="4">AAA family ATPase</fullName>
    </submittedName>
</protein>
<dbReference type="SUPFAM" id="SSF46785">
    <property type="entry name" value="Winged helix' DNA-binding domain"/>
    <property type="match status" value="1"/>
</dbReference>
<comment type="caution">
    <text evidence="4">The sequence shown here is derived from an EMBL/GenBank/DDBJ whole genome shotgun (WGS) entry which is preliminary data.</text>
</comment>
<dbReference type="InterPro" id="IPR038475">
    <property type="entry name" value="RecG_C_sf"/>
</dbReference>
<keyword evidence="5" id="KW-1185">Reference proteome</keyword>
<feature type="domain" description="HTH deoR-type" evidence="3">
    <location>
        <begin position="404"/>
        <end position="459"/>
    </location>
</feature>
<evidence type="ECO:0000313" key="4">
    <source>
        <dbReference type="EMBL" id="RDB61647.1"/>
    </source>
</evidence>
<dbReference type="PROSITE" id="PS51000">
    <property type="entry name" value="HTH_DEOR_2"/>
    <property type="match status" value="1"/>
</dbReference>
<keyword evidence="2" id="KW-0804">Transcription</keyword>
<dbReference type="OrthoDB" id="9798761at2"/>
<evidence type="ECO:0000313" key="5">
    <source>
        <dbReference type="Proteomes" id="UP000254000"/>
    </source>
</evidence>
<keyword evidence="1" id="KW-0805">Transcription regulation</keyword>
<dbReference type="Gene3D" id="1.10.10.10">
    <property type="entry name" value="Winged helix-like DNA-binding domain superfamily/Winged helix DNA-binding domain"/>
    <property type="match status" value="1"/>
</dbReference>
<dbReference type="InterPro" id="IPR001034">
    <property type="entry name" value="DeoR_HTH"/>
</dbReference>
<evidence type="ECO:0000256" key="2">
    <source>
        <dbReference type="ARBA" id="ARBA00023163"/>
    </source>
</evidence>
<dbReference type="AlphaFoldDB" id="A0A369LSK1"/>
<dbReference type="EMBL" id="PPTS01000013">
    <property type="protein sequence ID" value="RDB61647.1"/>
    <property type="molecule type" value="Genomic_DNA"/>
</dbReference>
<dbReference type="Proteomes" id="UP000254000">
    <property type="component" value="Unassembled WGS sequence"/>
</dbReference>
<accession>A0A369LSK1</accession>
<dbReference type="PANTHER" id="PTHR30595:SF6">
    <property type="entry name" value="SCHLAFEN ALBA-2 DOMAIN-CONTAINING PROTEIN"/>
    <property type="match status" value="1"/>
</dbReference>
<dbReference type="RefSeq" id="WP_114569500.1">
    <property type="nucleotide sequence ID" value="NZ_CABMMS010000013.1"/>
</dbReference>
<dbReference type="InterPro" id="IPR007421">
    <property type="entry name" value="Schlafen_AlbA_2_dom"/>
</dbReference>
<dbReference type="GeneID" id="78360950"/>
<dbReference type="InterPro" id="IPR011991">
    <property type="entry name" value="ArsR-like_HTH"/>
</dbReference>
<dbReference type="Gene3D" id="3.30.565.60">
    <property type="match status" value="1"/>
</dbReference>
<dbReference type="InterPro" id="IPR036390">
    <property type="entry name" value="WH_DNA-bd_sf"/>
</dbReference>